<dbReference type="Pfam" id="PF07679">
    <property type="entry name" value="I-set"/>
    <property type="match status" value="1"/>
</dbReference>
<keyword evidence="3" id="KW-0325">Glycoprotein</keyword>
<dbReference type="InterPro" id="IPR013098">
    <property type="entry name" value="Ig_I-set"/>
</dbReference>
<reference evidence="7" key="1">
    <citation type="submission" date="2025-08" db="UniProtKB">
        <authorList>
            <consortium name="Ensembl"/>
        </authorList>
    </citation>
    <scope>IDENTIFICATION</scope>
</reference>
<dbReference type="SUPFAM" id="SSF48726">
    <property type="entry name" value="Immunoglobulin"/>
    <property type="match status" value="3"/>
</dbReference>
<evidence type="ECO:0000256" key="5">
    <source>
        <dbReference type="SAM" id="Phobius"/>
    </source>
</evidence>
<dbReference type="SMART" id="SM00409">
    <property type="entry name" value="IG"/>
    <property type="match status" value="2"/>
</dbReference>
<keyword evidence="5" id="KW-0812">Transmembrane</keyword>
<keyword evidence="5" id="KW-1133">Transmembrane helix</keyword>
<dbReference type="PROSITE" id="PS50835">
    <property type="entry name" value="IG_LIKE"/>
    <property type="match status" value="1"/>
</dbReference>
<keyword evidence="1" id="KW-0732">Signal</keyword>
<evidence type="ECO:0000313" key="8">
    <source>
        <dbReference type="Proteomes" id="UP000261580"/>
    </source>
</evidence>
<dbReference type="InterPro" id="IPR013783">
    <property type="entry name" value="Ig-like_fold"/>
</dbReference>
<evidence type="ECO:0000256" key="3">
    <source>
        <dbReference type="ARBA" id="ARBA00023180"/>
    </source>
</evidence>
<reference evidence="7" key="2">
    <citation type="submission" date="2025-09" db="UniProtKB">
        <authorList>
            <consortium name="Ensembl"/>
        </authorList>
    </citation>
    <scope>IDENTIFICATION</scope>
</reference>
<dbReference type="InterPro" id="IPR052598">
    <property type="entry name" value="IgSF_CEA-related"/>
</dbReference>
<name>A0A3Q4H3D9_NEOBR</name>
<feature type="domain" description="Ig-like" evidence="6">
    <location>
        <begin position="224"/>
        <end position="301"/>
    </location>
</feature>
<dbReference type="Gene3D" id="2.60.40.10">
    <property type="entry name" value="Immunoglobulins"/>
    <property type="match status" value="3"/>
</dbReference>
<dbReference type="InterPro" id="IPR036179">
    <property type="entry name" value="Ig-like_dom_sf"/>
</dbReference>
<dbReference type="OMA" id="VITIMVE"/>
<keyword evidence="5" id="KW-0472">Membrane</keyword>
<evidence type="ECO:0000256" key="2">
    <source>
        <dbReference type="ARBA" id="ARBA00023157"/>
    </source>
</evidence>
<keyword evidence="4" id="KW-0393">Immunoglobulin domain</keyword>
<protein>
    <recommendedName>
        <fullName evidence="6">Ig-like domain-containing protein</fullName>
    </recommendedName>
</protein>
<dbReference type="SMART" id="SM00408">
    <property type="entry name" value="IGc2"/>
    <property type="match status" value="1"/>
</dbReference>
<dbReference type="GeneTree" id="ENSGT01130000278319"/>
<dbReference type="STRING" id="32507.ENSNBRP00000014428"/>
<dbReference type="Proteomes" id="UP000261580">
    <property type="component" value="Unassembled WGS sequence"/>
</dbReference>
<evidence type="ECO:0000313" key="7">
    <source>
        <dbReference type="Ensembl" id="ENSNBRP00000014428.1"/>
    </source>
</evidence>
<dbReference type="InterPro" id="IPR003598">
    <property type="entry name" value="Ig_sub2"/>
</dbReference>
<dbReference type="AlphaFoldDB" id="A0A3Q4H3D9"/>
<evidence type="ECO:0000256" key="1">
    <source>
        <dbReference type="ARBA" id="ARBA00022729"/>
    </source>
</evidence>
<dbReference type="PANTHER" id="PTHR44337">
    <property type="entry name" value="CARCINOEMBRYONIC ANTIGEN-RELATED CELL ADHESION MOLECULE 8"/>
    <property type="match status" value="1"/>
</dbReference>
<proteinExistence type="predicted"/>
<dbReference type="PANTHER" id="PTHR44337:SF20">
    <property type="entry name" value="CARCINOEMBRYONIC ANTIGEN-RELATED CELL ADHESION MOLECULE 5-RELATED"/>
    <property type="match status" value="1"/>
</dbReference>
<feature type="transmembrane region" description="Helical" evidence="5">
    <location>
        <begin position="317"/>
        <end position="346"/>
    </location>
</feature>
<dbReference type="InterPro" id="IPR003599">
    <property type="entry name" value="Ig_sub"/>
</dbReference>
<dbReference type="InterPro" id="IPR007110">
    <property type="entry name" value="Ig-like_dom"/>
</dbReference>
<evidence type="ECO:0000256" key="4">
    <source>
        <dbReference type="ARBA" id="ARBA00023319"/>
    </source>
</evidence>
<keyword evidence="8" id="KW-1185">Reference proteome</keyword>
<accession>A0A3Q4H3D9</accession>
<dbReference type="Pfam" id="PF13927">
    <property type="entry name" value="Ig_3"/>
    <property type="match status" value="1"/>
</dbReference>
<evidence type="ECO:0000259" key="6">
    <source>
        <dbReference type="PROSITE" id="PS50835"/>
    </source>
</evidence>
<organism evidence="7 8">
    <name type="scientific">Neolamprologus brichardi</name>
    <name type="common">Fairy cichlid</name>
    <name type="synonym">Lamprologus brichardi</name>
    <dbReference type="NCBI Taxonomy" id="32507"/>
    <lineage>
        <taxon>Eukaryota</taxon>
        <taxon>Metazoa</taxon>
        <taxon>Chordata</taxon>
        <taxon>Craniata</taxon>
        <taxon>Vertebrata</taxon>
        <taxon>Euteleostomi</taxon>
        <taxon>Actinopterygii</taxon>
        <taxon>Neopterygii</taxon>
        <taxon>Teleostei</taxon>
        <taxon>Neoteleostei</taxon>
        <taxon>Acanthomorphata</taxon>
        <taxon>Ovalentaria</taxon>
        <taxon>Cichlomorphae</taxon>
        <taxon>Cichliformes</taxon>
        <taxon>Cichlidae</taxon>
        <taxon>African cichlids</taxon>
        <taxon>Pseudocrenilabrinae</taxon>
        <taxon>Lamprologini</taxon>
        <taxon>Neolamprologus</taxon>
    </lineage>
</organism>
<sequence length="351" mass="38143">MLADLLRDLAISSLIQLLGYILTGARCELLVSPDGPSLVNALAGENVTLAVSFSGASDGDPVVSWFKGVLSIATWTINSMADPPVAATLSSVIRIDKQSASLTFFNVPLNYTGDYTIEMVKSGMKRYIQSLTLSSLPGLIKEGTENFTLQHSMLQGVFEQQMWFFNGIEIKNSSHYLVKTQANSLVILRPNRNDTGEYAVLLTNPFRNATASQNVSVRYGPDEPILEAHPLQSFYLAGDSLNLSCQANGFPQPIAEWVFGGKIISLKGVLNLTNVQTSQGGVYTCRLVNEDTKESRQKNMTLTVYGMWKSEGLSGPAIAGIAAGIPCSLLFLLLLIGLIYLGVYCIRNKSR</sequence>
<dbReference type="Ensembl" id="ENSNBRT00000014819.1">
    <property type="protein sequence ID" value="ENSNBRP00000014428.1"/>
    <property type="gene ID" value="ENSNBRG00000011157.1"/>
</dbReference>
<keyword evidence="2" id="KW-1015">Disulfide bond</keyword>